<evidence type="ECO:0000313" key="14">
    <source>
        <dbReference type="Proteomes" id="UP000677228"/>
    </source>
</evidence>
<dbReference type="Proteomes" id="UP000682733">
    <property type="component" value="Unassembled WGS sequence"/>
</dbReference>
<evidence type="ECO:0000313" key="13">
    <source>
        <dbReference type="EMBL" id="CAF3574687.1"/>
    </source>
</evidence>
<dbReference type="GO" id="GO:0099604">
    <property type="term" value="F:ligand-gated calcium channel activity"/>
    <property type="evidence" value="ECO:0007669"/>
    <property type="project" value="TreeGrafter"/>
</dbReference>
<dbReference type="InterPro" id="IPR005821">
    <property type="entry name" value="Ion_trans_dom"/>
</dbReference>
<dbReference type="AlphaFoldDB" id="A0A8S2CY68"/>
<keyword evidence="7" id="KW-0407">Ion channel</keyword>
<evidence type="ECO:0000256" key="4">
    <source>
        <dbReference type="ARBA" id="ARBA00022989"/>
    </source>
</evidence>
<dbReference type="Pfam" id="PF18139">
    <property type="entry name" value="LSDAT_euk"/>
    <property type="match status" value="1"/>
</dbReference>
<dbReference type="GO" id="GO:0005886">
    <property type="term" value="C:plasma membrane"/>
    <property type="evidence" value="ECO:0007669"/>
    <property type="project" value="TreeGrafter"/>
</dbReference>
<dbReference type="PANTHER" id="PTHR13800:SF12">
    <property type="entry name" value="TRANSIENT RECEPTOR POTENTIAL CATION CHANNEL SUBFAMILY M MEMBER-LIKE 2"/>
    <property type="match status" value="1"/>
</dbReference>
<comment type="subcellular location">
    <subcellularLocation>
        <location evidence="1">Membrane</location>
        <topology evidence="1">Multi-pass membrane protein</topology>
    </subcellularLocation>
</comment>
<evidence type="ECO:0000256" key="5">
    <source>
        <dbReference type="ARBA" id="ARBA00023065"/>
    </source>
</evidence>
<protein>
    <recommendedName>
        <fullName evidence="15">TRPM SLOG domain-containing protein</fullName>
    </recommendedName>
</protein>
<dbReference type="PANTHER" id="PTHR13800">
    <property type="entry name" value="TRANSIENT RECEPTOR POTENTIAL CATION CHANNEL, SUBFAMILY M, MEMBER 6"/>
    <property type="match status" value="1"/>
</dbReference>
<dbReference type="Pfam" id="PF25508">
    <property type="entry name" value="TRPM2"/>
    <property type="match status" value="1"/>
</dbReference>
<evidence type="ECO:0000259" key="11">
    <source>
        <dbReference type="Pfam" id="PF25508"/>
    </source>
</evidence>
<keyword evidence="5" id="KW-0406">Ion transport</keyword>
<feature type="transmembrane region" description="Helical" evidence="8">
    <location>
        <begin position="717"/>
        <end position="738"/>
    </location>
</feature>
<evidence type="ECO:0000313" key="12">
    <source>
        <dbReference type="EMBL" id="CAF0792007.1"/>
    </source>
</evidence>
<evidence type="ECO:0000256" key="3">
    <source>
        <dbReference type="ARBA" id="ARBA00022692"/>
    </source>
</evidence>
<dbReference type="Pfam" id="PF00520">
    <property type="entry name" value="Ion_trans"/>
    <property type="match status" value="1"/>
</dbReference>
<keyword evidence="4 8" id="KW-1133">Transmembrane helix</keyword>
<keyword evidence="2" id="KW-0813">Transport</keyword>
<evidence type="ECO:0000256" key="8">
    <source>
        <dbReference type="SAM" id="Phobius"/>
    </source>
</evidence>
<dbReference type="InterPro" id="IPR041491">
    <property type="entry name" value="TRPM_SLOG"/>
</dbReference>
<gene>
    <name evidence="12" type="ORF">OVA965_LOCUS4183</name>
    <name evidence="13" type="ORF">TMI583_LOCUS4181</name>
</gene>
<dbReference type="Proteomes" id="UP000677228">
    <property type="component" value="Unassembled WGS sequence"/>
</dbReference>
<evidence type="ECO:0000259" key="9">
    <source>
        <dbReference type="Pfam" id="PF00520"/>
    </source>
</evidence>
<feature type="transmembrane region" description="Helical" evidence="8">
    <location>
        <begin position="690"/>
        <end position="711"/>
    </location>
</feature>
<organism evidence="12 14">
    <name type="scientific">Didymodactylos carnosus</name>
    <dbReference type="NCBI Taxonomy" id="1234261"/>
    <lineage>
        <taxon>Eukaryota</taxon>
        <taxon>Metazoa</taxon>
        <taxon>Spiralia</taxon>
        <taxon>Gnathifera</taxon>
        <taxon>Rotifera</taxon>
        <taxon>Eurotatoria</taxon>
        <taxon>Bdelloidea</taxon>
        <taxon>Philodinida</taxon>
        <taxon>Philodinidae</taxon>
        <taxon>Didymodactylos</taxon>
    </lineage>
</organism>
<name>A0A8S2CY68_9BILA</name>
<keyword evidence="6 8" id="KW-0472">Membrane</keyword>
<evidence type="ECO:0000256" key="2">
    <source>
        <dbReference type="ARBA" id="ARBA00022448"/>
    </source>
</evidence>
<evidence type="ECO:0008006" key="15">
    <source>
        <dbReference type="Google" id="ProtNLM"/>
    </source>
</evidence>
<sequence>MTRDGTFPFLSRVTFNYPAHPPSSLVKKKDNWQRIKLYRNRPAVSVKSESTSLDPNHTHFLLLDDGYGESDEWKKTFPDGVRSDLILHHRAAIEREASEIRKSKNKQNYYKVPVIQILAEGGPSSILTINKALDSRTPLIVIANTGRAADLIAEEHQKLYGTDKKRSMDEYIKLCETDEYKTNLEAFKSRTEHPCINKTNRDDYLRIMASEIGYFLINVFNFGSEKYKLDDAILQALFNAAELKAKTGSGEPQHVEELKLAMAWNKYKRVQTQILTDEKIDFQLDEALKNAVRLNSVQFCILLMEFGASFGRLRNLIDISNSYGVLYNIFDEGKPKNDEQEEVDYTNNISFNSVDMVTTNGYVDNVSINFRVVAPSKQGETSPEIWLFVISSTNDSVPRKYSIVSHYKIPAHKISQMKDGVQTFHIAEDTAFFVASGQYLAVGFCNNSNLLLPASVNHRNQYSISFDRIEEAVDATTTNAERRRSTSGASILELITRSLNKSIEFENHQNIGTAFCFNIIPSPDFIRNLFLWSVFANRHTMATCLCSKTSNTIVAALMASRIYKHAATLTTEHEKRREFDEKEKTFDKHAAQIIDKCFEEDENFAVDVLRTKSKLFFDYSPLELAEQNHCRAFLATKTAQKHLDMIWYGETDDHGHDQTKISWLFYNHCREQSKYQSHHRIRSYFKNVKWNVLDIVAILIYIVGFITRFIVIEQAFIVSKICMAIDVFLWYVRMLHLFSAYQRLGPKLLMIFNTMKDLVFFIYFILIFIFGYAISSYALITTDDQVKWISNSSGGHTTQYSLTNDGDNLWRWRLIRSVLDWGIWKVFGQVNLVGVVEADGTVLKGGKHSFIALQNNGCYMNSG</sequence>
<keyword evidence="3 8" id="KW-0812">Transmembrane</keyword>
<accession>A0A8S2CY68</accession>
<dbReference type="EMBL" id="CAJNOK010001074">
    <property type="protein sequence ID" value="CAF0792007.1"/>
    <property type="molecule type" value="Genomic_DNA"/>
</dbReference>
<dbReference type="InterPro" id="IPR057366">
    <property type="entry name" value="TRPM-like"/>
</dbReference>
<comment type="caution">
    <text evidence="12">The sequence shown here is derived from an EMBL/GenBank/DDBJ whole genome shotgun (WGS) entry which is preliminary data.</text>
</comment>
<feature type="transmembrane region" description="Helical" evidence="8">
    <location>
        <begin position="758"/>
        <end position="780"/>
    </location>
</feature>
<evidence type="ECO:0000256" key="7">
    <source>
        <dbReference type="ARBA" id="ARBA00023303"/>
    </source>
</evidence>
<feature type="domain" description="Ion transport" evidence="9">
    <location>
        <begin position="682"/>
        <end position="780"/>
    </location>
</feature>
<dbReference type="EMBL" id="CAJOBA010001074">
    <property type="protein sequence ID" value="CAF3574687.1"/>
    <property type="molecule type" value="Genomic_DNA"/>
</dbReference>
<dbReference type="InterPro" id="IPR050927">
    <property type="entry name" value="TRPM"/>
</dbReference>
<evidence type="ECO:0000256" key="1">
    <source>
        <dbReference type="ARBA" id="ARBA00004141"/>
    </source>
</evidence>
<reference evidence="12" key="1">
    <citation type="submission" date="2021-02" db="EMBL/GenBank/DDBJ databases">
        <authorList>
            <person name="Nowell W R."/>
        </authorList>
    </citation>
    <scope>NUCLEOTIDE SEQUENCE</scope>
</reference>
<evidence type="ECO:0000256" key="6">
    <source>
        <dbReference type="ARBA" id="ARBA00023136"/>
    </source>
</evidence>
<feature type="domain" description="TRPM SLOG" evidence="10">
    <location>
        <begin position="39"/>
        <end position="164"/>
    </location>
</feature>
<proteinExistence type="predicted"/>
<feature type="domain" description="TRPM-like" evidence="11">
    <location>
        <begin position="524"/>
        <end position="635"/>
    </location>
</feature>
<evidence type="ECO:0000259" key="10">
    <source>
        <dbReference type="Pfam" id="PF18139"/>
    </source>
</evidence>